<proteinExistence type="predicted"/>
<feature type="region of interest" description="Disordered" evidence="1">
    <location>
        <begin position="83"/>
        <end position="106"/>
    </location>
</feature>
<feature type="compositionally biased region" description="Pro residues" evidence="1">
    <location>
        <begin position="11"/>
        <end position="31"/>
    </location>
</feature>
<evidence type="ECO:0000313" key="2">
    <source>
        <dbReference type="EMBL" id="KHN44262.1"/>
    </source>
</evidence>
<dbReference type="Proteomes" id="UP000053555">
    <property type="component" value="Unassembled WGS sequence"/>
</dbReference>
<sequence>MACNLNTNQPPGHPPPPLEMQNFPPAPPPTPIIEEIRPTLDIADINFEEEFSFPVLAVIEEEDVPTAVVTFVCFHGFLQEVKPLDAKNENPKEASPDVGGRKRKAN</sequence>
<reference evidence="2" key="1">
    <citation type="submission" date="2014-07" db="EMBL/GenBank/DDBJ databases">
        <title>Identification of a novel salt tolerance gene in wild soybean by whole-genome sequencing.</title>
        <authorList>
            <person name="Lam H.-M."/>
            <person name="Qi X."/>
            <person name="Li M.-W."/>
            <person name="Liu X."/>
            <person name="Xie M."/>
            <person name="Ni M."/>
            <person name="Xu X."/>
        </authorList>
    </citation>
    <scope>NUCLEOTIDE SEQUENCE [LARGE SCALE GENOMIC DNA]</scope>
    <source>
        <tissue evidence="2">Root</tissue>
    </source>
</reference>
<gene>
    <name evidence="2" type="ORF">glysoja_024482</name>
</gene>
<evidence type="ECO:0000256" key="1">
    <source>
        <dbReference type="SAM" id="MobiDB-lite"/>
    </source>
</evidence>
<feature type="compositionally biased region" description="Basic and acidic residues" evidence="1">
    <location>
        <begin position="83"/>
        <end position="95"/>
    </location>
</feature>
<protein>
    <submittedName>
        <fullName evidence="2">Uncharacterized protein</fullName>
    </submittedName>
</protein>
<dbReference type="AlphaFoldDB" id="A0A0B2SJ01"/>
<organism evidence="2">
    <name type="scientific">Glycine soja</name>
    <name type="common">Wild soybean</name>
    <dbReference type="NCBI Taxonomy" id="3848"/>
    <lineage>
        <taxon>Eukaryota</taxon>
        <taxon>Viridiplantae</taxon>
        <taxon>Streptophyta</taxon>
        <taxon>Embryophyta</taxon>
        <taxon>Tracheophyta</taxon>
        <taxon>Spermatophyta</taxon>
        <taxon>Magnoliopsida</taxon>
        <taxon>eudicotyledons</taxon>
        <taxon>Gunneridae</taxon>
        <taxon>Pentapetalae</taxon>
        <taxon>rosids</taxon>
        <taxon>fabids</taxon>
        <taxon>Fabales</taxon>
        <taxon>Fabaceae</taxon>
        <taxon>Papilionoideae</taxon>
        <taxon>50 kb inversion clade</taxon>
        <taxon>NPAAA clade</taxon>
        <taxon>indigoferoid/millettioid clade</taxon>
        <taxon>Phaseoleae</taxon>
        <taxon>Glycine</taxon>
        <taxon>Glycine subgen. Soja</taxon>
    </lineage>
</organism>
<accession>A0A0B2SJ01</accession>
<feature type="region of interest" description="Disordered" evidence="1">
    <location>
        <begin position="1"/>
        <end position="31"/>
    </location>
</feature>
<name>A0A0B2SJ01_GLYSO</name>
<dbReference type="EMBL" id="KN643292">
    <property type="protein sequence ID" value="KHN44262.1"/>
    <property type="molecule type" value="Genomic_DNA"/>
</dbReference>